<comment type="similarity">
    <text evidence="1">Belongs to the class IV-like SAM-binding methyltransferase superfamily. RNA methyltransferase TrmH family.</text>
</comment>
<dbReference type="NCBIfam" id="NF011694">
    <property type="entry name" value="PRK15114.1"/>
    <property type="match status" value="1"/>
</dbReference>
<dbReference type="EC" id="2.1.1.200" evidence="5"/>
<keyword evidence="5" id="KW-0819">tRNA processing</keyword>
<dbReference type="CDD" id="cd18093">
    <property type="entry name" value="SpoU-like_TrmJ"/>
    <property type="match status" value="1"/>
</dbReference>
<dbReference type="NCBIfam" id="TIGR00050">
    <property type="entry name" value="rRNA_methyl_1"/>
    <property type="match status" value="1"/>
</dbReference>
<comment type="catalytic activity">
    <reaction evidence="5">
        <text>cytidine(32) in tRNA + S-adenosyl-L-methionine = 2'-O-methylcytidine(32) in tRNA + S-adenosyl-L-homocysteine + H(+)</text>
        <dbReference type="Rhea" id="RHEA:42932"/>
        <dbReference type="Rhea" id="RHEA-COMP:10288"/>
        <dbReference type="Rhea" id="RHEA-COMP:10289"/>
        <dbReference type="ChEBI" id="CHEBI:15378"/>
        <dbReference type="ChEBI" id="CHEBI:57856"/>
        <dbReference type="ChEBI" id="CHEBI:59789"/>
        <dbReference type="ChEBI" id="CHEBI:74495"/>
        <dbReference type="ChEBI" id="CHEBI:82748"/>
        <dbReference type="EC" id="2.1.1.200"/>
    </reaction>
</comment>
<keyword evidence="4 5" id="KW-0949">S-adenosyl-L-methionine</keyword>
<dbReference type="eggNOG" id="COG0565">
    <property type="taxonomic scope" value="Bacteria"/>
</dbReference>
<comment type="subunit">
    <text evidence="5">Homodimer.</text>
</comment>
<gene>
    <name evidence="5 7" type="primary">trmJ</name>
    <name evidence="7" type="ordered locus">TERTU_2650</name>
</gene>
<keyword evidence="2 5" id="KW-0489">Methyltransferase</keyword>
<dbReference type="GO" id="GO:0106339">
    <property type="term" value="F:tRNA (cytidine(32)-2'-O)-methyltransferase activity"/>
    <property type="evidence" value="ECO:0007669"/>
    <property type="project" value="RHEA"/>
</dbReference>
<dbReference type="GO" id="GO:0160206">
    <property type="term" value="F:tRNA (cytidine(32)/uridine(32)-2'-O)-methyltransferase activity"/>
    <property type="evidence" value="ECO:0007669"/>
    <property type="project" value="UniProtKB-EC"/>
</dbReference>
<evidence type="ECO:0000313" key="8">
    <source>
        <dbReference type="Proteomes" id="UP000009080"/>
    </source>
</evidence>
<dbReference type="EMBL" id="CP001614">
    <property type="protein sequence ID" value="ACR13195.1"/>
    <property type="molecule type" value="Genomic_DNA"/>
</dbReference>
<sequence>MAEPQFPNIRMVMVNTTHPGNIGAAARAMKNMGLSELVLVDPKEFPAEKAVWRAAGATDVLENARVVSTLDEAISDCGLVIGTSARERRIPWPLLTPRECGDRCWFEAAKHPVAVVFGREDRGLTNEELHKCNYHVHIPSNPEYSALNISAALQVICYEIRMSALTAQEGKAPHFDDWDMPPADNGALEHYYAHLEDTLIKLEFLNPDNPRQTVTRLRRLFNRIRMDQMELNILRGMLTSVQNYIYHTDEKMKNLSKNVDN</sequence>
<dbReference type="InterPro" id="IPR029026">
    <property type="entry name" value="tRNA_m1G_MTases_N"/>
</dbReference>
<dbReference type="GO" id="GO:0003723">
    <property type="term" value="F:RNA binding"/>
    <property type="evidence" value="ECO:0007669"/>
    <property type="project" value="InterPro"/>
</dbReference>
<keyword evidence="5" id="KW-0963">Cytoplasm</keyword>
<dbReference type="PANTHER" id="PTHR42786">
    <property type="entry name" value="TRNA/RRNA METHYLTRANSFERASE"/>
    <property type="match status" value="1"/>
</dbReference>
<feature type="domain" description="tRNA/rRNA methyltransferase SpoU type" evidence="6">
    <location>
        <begin position="9"/>
        <end position="158"/>
    </location>
</feature>
<dbReference type="Gene3D" id="3.40.1280.10">
    <property type="match status" value="1"/>
</dbReference>
<evidence type="ECO:0000256" key="5">
    <source>
        <dbReference type="RuleBase" id="RU362024"/>
    </source>
</evidence>
<protein>
    <recommendedName>
        <fullName evidence="5">tRNA (cytidine/uridine-2'-O-)-methyltransferase TrmJ</fullName>
        <ecNumber evidence="5">2.1.1.200</ecNumber>
    </recommendedName>
    <alternativeName>
        <fullName evidence="5">tRNA (cytidine(32)/uridine(32)-2'-O)-methyltransferase</fullName>
    </alternativeName>
    <alternativeName>
        <fullName evidence="5">tRNA Cm32/Um32 methyltransferase</fullName>
    </alternativeName>
</protein>
<dbReference type="Proteomes" id="UP000009080">
    <property type="component" value="Chromosome"/>
</dbReference>
<evidence type="ECO:0000256" key="2">
    <source>
        <dbReference type="ARBA" id="ARBA00022603"/>
    </source>
</evidence>
<dbReference type="Pfam" id="PF00588">
    <property type="entry name" value="SpoU_methylase"/>
    <property type="match status" value="1"/>
</dbReference>
<accession>C5BLX5</accession>
<dbReference type="PANTHER" id="PTHR42786:SF2">
    <property type="entry name" value="TRNA (CYTIDINE_URIDINE-2'-O-)-METHYLTRANSFERASE TRMJ"/>
    <property type="match status" value="1"/>
</dbReference>
<comment type="function">
    <text evidence="5">Catalyzes the formation of 2'O-methylated cytidine (Cm32) or 2'O-methylated uridine (Um32) at position 32 in tRNA.</text>
</comment>
<dbReference type="RefSeq" id="WP_015819308.1">
    <property type="nucleotide sequence ID" value="NC_012997.1"/>
</dbReference>
<reference evidence="7 8" key="1">
    <citation type="journal article" date="2009" name="PLoS ONE">
        <title>The complete genome of Teredinibacter turnerae T7901: an intracellular endosymbiont of marine wood-boring bivalves (shipworms).</title>
        <authorList>
            <person name="Yang J.C."/>
            <person name="Madupu R."/>
            <person name="Durkin A.S."/>
            <person name="Ekborg N.A."/>
            <person name="Pedamallu C.S."/>
            <person name="Hostetler J.B."/>
            <person name="Radune D."/>
            <person name="Toms B.S."/>
            <person name="Henrissat B."/>
            <person name="Coutinho P.M."/>
            <person name="Schwarz S."/>
            <person name="Field L."/>
            <person name="Trindade-Silva A.E."/>
            <person name="Soares C.A.G."/>
            <person name="Elshahawi S."/>
            <person name="Hanora A."/>
            <person name="Schmidt E.W."/>
            <person name="Haygood M.G."/>
            <person name="Posfai J."/>
            <person name="Benner J."/>
            <person name="Madinger C."/>
            <person name="Nove J."/>
            <person name="Anton B."/>
            <person name="Chaudhary K."/>
            <person name="Foster J."/>
            <person name="Holman A."/>
            <person name="Kumar S."/>
            <person name="Lessard P.A."/>
            <person name="Luyten Y.A."/>
            <person name="Slatko B."/>
            <person name="Wood N."/>
            <person name="Wu B."/>
            <person name="Teplitski M."/>
            <person name="Mougous J.D."/>
            <person name="Ward N."/>
            <person name="Eisen J.A."/>
            <person name="Badger J.H."/>
            <person name="Distel D.L."/>
        </authorList>
    </citation>
    <scope>NUCLEOTIDE SEQUENCE [LARGE SCALE GENOMIC DNA]</scope>
    <source>
        <strain evidence="8">ATCC 39867 / T7901</strain>
    </source>
</reference>
<evidence type="ECO:0000256" key="4">
    <source>
        <dbReference type="ARBA" id="ARBA00022691"/>
    </source>
</evidence>
<evidence type="ECO:0000313" key="7">
    <source>
        <dbReference type="EMBL" id="ACR13195.1"/>
    </source>
</evidence>
<evidence type="ECO:0000256" key="3">
    <source>
        <dbReference type="ARBA" id="ARBA00022679"/>
    </source>
</evidence>
<comment type="subcellular location">
    <subcellularLocation>
        <location evidence="5">Cytoplasm</location>
    </subcellularLocation>
</comment>
<keyword evidence="8" id="KW-1185">Reference proteome</keyword>
<dbReference type="KEGG" id="ttu:TERTU_2650"/>
<dbReference type="OrthoDB" id="9806346at2"/>
<dbReference type="GO" id="GO:0002128">
    <property type="term" value="P:tRNA nucleoside ribose methylation"/>
    <property type="evidence" value="ECO:0007669"/>
    <property type="project" value="TreeGrafter"/>
</dbReference>
<evidence type="ECO:0000256" key="1">
    <source>
        <dbReference type="ARBA" id="ARBA00007228"/>
    </source>
</evidence>
<proteinExistence type="inferred from homology"/>
<dbReference type="FunFam" id="3.40.1280.10:FF:000006">
    <property type="entry name" value="Uncharacterized tRNA/rRNA methyltransferase HI_0380"/>
    <property type="match status" value="1"/>
</dbReference>
<dbReference type="Gene3D" id="1.10.8.590">
    <property type="match status" value="1"/>
</dbReference>
<dbReference type="HOGENOM" id="CLU_056931_0_1_6"/>
<dbReference type="InterPro" id="IPR001537">
    <property type="entry name" value="SpoU_MeTrfase"/>
</dbReference>
<dbReference type="InterPro" id="IPR029028">
    <property type="entry name" value="Alpha/beta_knot_MTases"/>
</dbReference>
<name>C5BLX5_TERTT</name>
<organism evidence="7 8">
    <name type="scientific">Teredinibacter turnerae (strain ATCC 39867 / T7901)</name>
    <dbReference type="NCBI Taxonomy" id="377629"/>
    <lineage>
        <taxon>Bacteria</taxon>
        <taxon>Pseudomonadati</taxon>
        <taxon>Pseudomonadota</taxon>
        <taxon>Gammaproteobacteria</taxon>
        <taxon>Cellvibrionales</taxon>
        <taxon>Cellvibrionaceae</taxon>
        <taxon>Teredinibacter</taxon>
    </lineage>
</organism>
<dbReference type="GO" id="GO:0005829">
    <property type="term" value="C:cytosol"/>
    <property type="evidence" value="ECO:0007669"/>
    <property type="project" value="TreeGrafter"/>
</dbReference>
<keyword evidence="3 7" id="KW-0808">Transferase</keyword>
<dbReference type="AlphaFoldDB" id="C5BLX5"/>
<dbReference type="PIRSF" id="PIRSF004808">
    <property type="entry name" value="LasT"/>
    <property type="match status" value="1"/>
</dbReference>
<dbReference type="SUPFAM" id="SSF75217">
    <property type="entry name" value="alpha/beta knot"/>
    <property type="match status" value="1"/>
</dbReference>
<dbReference type="STRING" id="377629.TERTU_2650"/>
<comment type="catalytic activity">
    <reaction evidence="5">
        <text>uridine(32) in tRNA + S-adenosyl-L-methionine = 2'-O-methyluridine(32) in tRNA + S-adenosyl-L-homocysteine + H(+)</text>
        <dbReference type="Rhea" id="RHEA:42936"/>
        <dbReference type="Rhea" id="RHEA-COMP:10107"/>
        <dbReference type="Rhea" id="RHEA-COMP:10290"/>
        <dbReference type="ChEBI" id="CHEBI:15378"/>
        <dbReference type="ChEBI" id="CHEBI:57856"/>
        <dbReference type="ChEBI" id="CHEBI:59789"/>
        <dbReference type="ChEBI" id="CHEBI:65315"/>
        <dbReference type="ChEBI" id="CHEBI:74478"/>
        <dbReference type="EC" id="2.1.1.200"/>
    </reaction>
</comment>
<dbReference type="InterPro" id="IPR004384">
    <property type="entry name" value="RNA_MeTrfase_TrmJ/LasT"/>
</dbReference>
<evidence type="ECO:0000259" key="6">
    <source>
        <dbReference type="Pfam" id="PF00588"/>
    </source>
</evidence>